<comment type="caution">
    <text evidence="4">The sequence shown here is derived from an EMBL/GenBank/DDBJ whole genome shotgun (WGS) entry which is preliminary data.</text>
</comment>
<dbReference type="AlphaFoldDB" id="A0AAP0MLW6"/>
<evidence type="ECO:0000256" key="1">
    <source>
        <dbReference type="ARBA" id="ARBA00009995"/>
    </source>
</evidence>
<organism evidence="4 5">
    <name type="scientific">Citrus x changshan-huyou</name>
    <dbReference type="NCBI Taxonomy" id="2935761"/>
    <lineage>
        <taxon>Eukaryota</taxon>
        <taxon>Viridiplantae</taxon>
        <taxon>Streptophyta</taxon>
        <taxon>Embryophyta</taxon>
        <taxon>Tracheophyta</taxon>
        <taxon>Spermatophyta</taxon>
        <taxon>Magnoliopsida</taxon>
        <taxon>eudicotyledons</taxon>
        <taxon>Gunneridae</taxon>
        <taxon>Pentapetalae</taxon>
        <taxon>rosids</taxon>
        <taxon>malvids</taxon>
        <taxon>Sapindales</taxon>
        <taxon>Rutaceae</taxon>
        <taxon>Aurantioideae</taxon>
        <taxon>Citrus</taxon>
    </lineage>
</organism>
<feature type="compositionally biased region" description="Basic and acidic residues" evidence="3">
    <location>
        <begin position="210"/>
        <end position="220"/>
    </location>
</feature>
<evidence type="ECO:0000256" key="2">
    <source>
        <dbReference type="ARBA" id="ARBA00022676"/>
    </source>
</evidence>
<evidence type="ECO:0000256" key="3">
    <source>
        <dbReference type="SAM" id="MobiDB-lite"/>
    </source>
</evidence>
<evidence type="ECO:0000313" key="4">
    <source>
        <dbReference type="EMBL" id="KAK9214734.1"/>
    </source>
</evidence>
<proteinExistence type="inferred from homology"/>
<reference evidence="4 5" key="1">
    <citation type="submission" date="2024-05" db="EMBL/GenBank/DDBJ databases">
        <title>Haplotype-resolved chromosome-level genome assembly of Huyou (Citrus changshanensis).</title>
        <authorList>
            <person name="Miao C."/>
            <person name="Chen W."/>
            <person name="Wu Y."/>
            <person name="Wang L."/>
            <person name="Zhao S."/>
            <person name="Grierson D."/>
            <person name="Xu C."/>
            <person name="Chen K."/>
        </authorList>
    </citation>
    <scope>NUCLEOTIDE SEQUENCE [LARGE SCALE GENOMIC DNA]</scope>
    <source>
        <strain evidence="4">01-14</strain>
        <tissue evidence="4">Leaf</tissue>
    </source>
</reference>
<evidence type="ECO:0000313" key="5">
    <source>
        <dbReference type="Proteomes" id="UP001428341"/>
    </source>
</evidence>
<keyword evidence="5" id="KW-1185">Reference proteome</keyword>
<gene>
    <name evidence="4" type="ORF">WN944_006733</name>
</gene>
<dbReference type="Gene3D" id="3.40.50.2000">
    <property type="entry name" value="Glycogen Phosphorylase B"/>
    <property type="match status" value="2"/>
</dbReference>
<name>A0AAP0MLW6_9ROSI</name>
<comment type="similarity">
    <text evidence="1">Belongs to the UDP-glycosyltransferase family.</text>
</comment>
<feature type="region of interest" description="Disordered" evidence="3">
    <location>
        <begin position="198"/>
        <end position="227"/>
    </location>
</feature>
<protein>
    <submittedName>
        <fullName evidence="4">Uncharacterized protein</fullName>
    </submittedName>
</protein>
<dbReference type="PANTHER" id="PTHR48047">
    <property type="entry name" value="GLYCOSYLTRANSFERASE"/>
    <property type="match status" value="1"/>
</dbReference>
<feature type="region of interest" description="Disordered" evidence="3">
    <location>
        <begin position="125"/>
        <end position="154"/>
    </location>
</feature>
<dbReference type="SUPFAM" id="SSF53756">
    <property type="entry name" value="UDP-Glycosyltransferase/glycogen phosphorylase"/>
    <property type="match status" value="1"/>
</dbReference>
<dbReference type="Proteomes" id="UP001428341">
    <property type="component" value="Unassembled WGS sequence"/>
</dbReference>
<accession>A0AAP0MLW6</accession>
<dbReference type="PANTHER" id="PTHR48047:SF229">
    <property type="entry name" value="UDP-GLYCOSYLTRANSFERASE 73C3-RELATED"/>
    <property type="match status" value="1"/>
</dbReference>
<keyword evidence="2" id="KW-0808">Transferase</keyword>
<dbReference type="EMBL" id="JBCGBO010000003">
    <property type="protein sequence ID" value="KAK9214734.1"/>
    <property type="molecule type" value="Genomic_DNA"/>
</dbReference>
<feature type="compositionally biased region" description="Polar residues" evidence="3">
    <location>
        <begin position="126"/>
        <end position="154"/>
    </location>
</feature>
<dbReference type="GO" id="GO:0035251">
    <property type="term" value="F:UDP-glucosyltransferase activity"/>
    <property type="evidence" value="ECO:0007669"/>
    <property type="project" value="TreeGrafter"/>
</dbReference>
<keyword evidence="2" id="KW-0328">Glycosyltransferase</keyword>
<sequence>MITWPLFGDQFWNEKLIVQVLNIGERIGVEVPLDFGKEEEIGVLVKKEDVVKAINILMDEGGERNDRRKRGREFHIMAKRATEETGSSSLMIKLLIQDIMQPPHAAIALVAAGGGDLPIPEPPHTPVTSPLAGNNHHNCTHTQTEGQKRSQSQISPIAAATPVTIDKDHLLPLTISSAQSRTATALRDNAGWAEIAKPSSSIQDDLSIQRPEHSGGRDLDPNFNVVGPHSSCSRKDFALVTGHRYRRQS</sequence>